<sequence length="66" mass="7612">AMEIIIAMITMTTTIMAKHTMNTMTIIITTTRSLNEIQGLNQNNRLPQRNQIYHREIRTNPVGEDI</sequence>
<evidence type="ECO:0000313" key="1">
    <source>
        <dbReference type="EMBL" id="CAB4042011.1"/>
    </source>
</evidence>
<evidence type="ECO:0000313" key="2">
    <source>
        <dbReference type="Proteomes" id="UP001152795"/>
    </source>
</evidence>
<feature type="non-terminal residue" evidence="1">
    <location>
        <position position="66"/>
    </location>
</feature>
<name>A0A7D9M5E5_PARCT</name>
<comment type="caution">
    <text evidence="1">The sequence shown here is derived from an EMBL/GenBank/DDBJ whole genome shotgun (WGS) entry which is preliminary data.</text>
</comment>
<dbReference type="EMBL" id="CACRXK020029308">
    <property type="protein sequence ID" value="CAB4042011.1"/>
    <property type="molecule type" value="Genomic_DNA"/>
</dbReference>
<organism evidence="1 2">
    <name type="scientific">Paramuricea clavata</name>
    <name type="common">Red gorgonian</name>
    <name type="synonym">Violescent sea-whip</name>
    <dbReference type="NCBI Taxonomy" id="317549"/>
    <lineage>
        <taxon>Eukaryota</taxon>
        <taxon>Metazoa</taxon>
        <taxon>Cnidaria</taxon>
        <taxon>Anthozoa</taxon>
        <taxon>Octocorallia</taxon>
        <taxon>Malacalcyonacea</taxon>
        <taxon>Plexauridae</taxon>
        <taxon>Paramuricea</taxon>
    </lineage>
</organism>
<dbReference type="AlphaFoldDB" id="A0A7D9M5E5"/>
<protein>
    <submittedName>
        <fullName evidence="1">Uncharacterized protein</fullName>
    </submittedName>
</protein>
<accession>A0A7D9M5E5</accession>
<proteinExistence type="predicted"/>
<reference evidence="1" key="1">
    <citation type="submission" date="2020-04" db="EMBL/GenBank/DDBJ databases">
        <authorList>
            <person name="Alioto T."/>
            <person name="Alioto T."/>
            <person name="Gomez Garrido J."/>
        </authorList>
    </citation>
    <scope>NUCLEOTIDE SEQUENCE</scope>
    <source>
        <strain evidence="1">A484AB</strain>
    </source>
</reference>
<keyword evidence="2" id="KW-1185">Reference proteome</keyword>
<feature type="non-terminal residue" evidence="1">
    <location>
        <position position="1"/>
    </location>
</feature>
<dbReference type="Proteomes" id="UP001152795">
    <property type="component" value="Unassembled WGS sequence"/>
</dbReference>
<gene>
    <name evidence="1" type="ORF">PACLA_8A021836</name>
</gene>